<keyword evidence="3" id="KW-0238">DNA-binding</keyword>
<dbReference type="Gene3D" id="1.10.150.130">
    <property type="match status" value="1"/>
</dbReference>
<evidence type="ECO:0000256" key="4">
    <source>
        <dbReference type="ARBA" id="ARBA00023172"/>
    </source>
</evidence>
<sequence>MCIFSKVLIHLESTVVHGRSSQFQLLRGVTRGVKSMSRLPPNQLSALKVSRHKSGDLCDGGGLWLVVTGGSRLWEFRFKSPVTGKRRQMSLGSAYSLSLADAREKAAKCRGMTENRLDPIIEREKEKAARELEKGLTFAEVAAQYIKAQTPAWKDHRSPAVWTSSLTQHVFPIFGEKSVRDVDTQDVLTALRPIWTEKTETSGRIRGRIERILDYARVQQWREGENPARWRGHLSVMLPAPSKITKVQHHKAAEWKDISEIMKALQSINGMAAKAVRFCCLTAARSGEVRNAVWSEIDLSEALWVVPAEKMKAGREHRVPLSGDAVKVLQEVLPHRDAVSGDLLFPGAKRGRPLSDVAVSKALHHAAGTKEVTVHGLRSTFRDWAGETKVCSREVAEAALAHAGKSKVEAAYFRSDLLDLRRPLMEEWAAQCRE</sequence>
<proteinExistence type="inferred from homology"/>
<keyword evidence="2" id="KW-0229">DNA integration</keyword>
<dbReference type="CDD" id="cd00801">
    <property type="entry name" value="INT_P4_C"/>
    <property type="match status" value="1"/>
</dbReference>
<dbReference type="InterPro" id="IPR053876">
    <property type="entry name" value="Phage_int_M"/>
</dbReference>
<dbReference type="GO" id="GO:0003677">
    <property type="term" value="F:DNA binding"/>
    <property type="evidence" value="ECO:0007669"/>
    <property type="project" value="UniProtKB-KW"/>
</dbReference>
<dbReference type="InterPro" id="IPR011010">
    <property type="entry name" value="DNA_brk_join_enz"/>
</dbReference>
<evidence type="ECO:0000256" key="1">
    <source>
        <dbReference type="ARBA" id="ARBA00008857"/>
    </source>
</evidence>
<evidence type="ECO:0000313" key="7">
    <source>
        <dbReference type="Proteomes" id="UP000000948"/>
    </source>
</evidence>
<dbReference type="eggNOG" id="COG0582">
    <property type="taxonomic scope" value="Bacteria"/>
</dbReference>
<dbReference type="HOGENOM" id="CLU_027562_0_2_5"/>
<dbReference type="Gene3D" id="1.10.443.10">
    <property type="entry name" value="Intergrase catalytic core"/>
    <property type="match status" value="1"/>
</dbReference>
<name>C7JFF4_ACEP3</name>
<dbReference type="InterPro" id="IPR050808">
    <property type="entry name" value="Phage_Integrase"/>
</dbReference>
<dbReference type="SUPFAM" id="SSF56349">
    <property type="entry name" value="DNA breaking-rejoining enzymes"/>
    <property type="match status" value="1"/>
</dbReference>
<dbReference type="InterPro" id="IPR025166">
    <property type="entry name" value="Integrase_DNA_bind_dom"/>
</dbReference>
<accession>C7JFF4</accession>
<evidence type="ECO:0000259" key="5">
    <source>
        <dbReference type="PROSITE" id="PS51898"/>
    </source>
</evidence>
<keyword evidence="4" id="KW-0233">DNA recombination</keyword>
<feature type="domain" description="Tyr recombinase" evidence="5">
    <location>
        <begin position="243"/>
        <end position="425"/>
    </location>
</feature>
<dbReference type="Pfam" id="PF22022">
    <property type="entry name" value="Phage_int_M"/>
    <property type="match status" value="1"/>
</dbReference>
<comment type="similarity">
    <text evidence="1">Belongs to the 'phage' integrase family.</text>
</comment>
<dbReference type="InterPro" id="IPR013762">
    <property type="entry name" value="Integrase-like_cat_sf"/>
</dbReference>
<dbReference type="AlphaFoldDB" id="C7JFF4"/>
<dbReference type="InterPro" id="IPR010998">
    <property type="entry name" value="Integrase_recombinase_N"/>
</dbReference>
<dbReference type="Gene3D" id="3.30.160.390">
    <property type="entry name" value="Integrase, DNA-binding domain"/>
    <property type="match status" value="1"/>
</dbReference>
<dbReference type="KEGG" id="apt:APA01_08270"/>
<dbReference type="RefSeq" id="WP_012812712.1">
    <property type="nucleotide sequence ID" value="NC_013209.1"/>
</dbReference>
<dbReference type="GO" id="GO:0015074">
    <property type="term" value="P:DNA integration"/>
    <property type="evidence" value="ECO:0007669"/>
    <property type="project" value="UniProtKB-KW"/>
</dbReference>
<evidence type="ECO:0000256" key="2">
    <source>
        <dbReference type="ARBA" id="ARBA00022908"/>
    </source>
</evidence>
<dbReference type="EMBL" id="AP011121">
    <property type="protein sequence ID" value="BAH98975.1"/>
    <property type="molecule type" value="Genomic_DNA"/>
</dbReference>
<evidence type="ECO:0000313" key="6">
    <source>
        <dbReference type="EMBL" id="BAH98975.1"/>
    </source>
</evidence>
<dbReference type="PROSITE" id="PS51898">
    <property type="entry name" value="TYR_RECOMBINASE"/>
    <property type="match status" value="1"/>
</dbReference>
<dbReference type="Pfam" id="PF13356">
    <property type="entry name" value="Arm-DNA-bind_3"/>
    <property type="match status" value="1"/>
</dbReference>
<dbReference type="InterPro" id="IPR038488">
    <property type="entry name" value="Integrase_DNA-bd_sf"/>
</dbReference>
<reference evidence="6 7" key="1">
    <citation type="journal article" date="2009" name="Nucleic Acids Res.">
        <title>Whole-genome analyses reveal genetic instability of Acetobacter pasteurianus.</title>
        <authorList>
            <person name="Azuma Y."/>
            <person name="Hosoyama A."/>
            <person name="Matsutani M."/>
            <person name="Furuya N."/>
            <person name="Horikawa H."/>
            <person name="Harada T."/>
            <person name="Hirakawa H."/>
            <person name="Kuhara S."/>
            <person name="Matsushita K."/>
            <person name="Fujita N."/>
            <person name="Shirai M."/>
        </authorList>
    </citation>
    <scope>NUCLEOTIDE SEQUENCE [LARGE SCALE GENOMIC DNA]</scope>
    <source>
        <strain evidence="7">NBRC 105184 / IFO 3283-01</strain>
    </source>
</reference>
<dbReference type="InterPro" id="IPR002104">
    <property type="entry name" value="Integrase_catalytic"/>
</dbReference>
<dbReference type="STRING" id="634452.APA01_08270"/>
<dbReference type="PANTHER" id="PTHR30629">
    <property type="entry name" value="PROPHAGE INTEGRASE"/>
    <property type="match status" value="1"/>
</dbReference>
<dbReference type="Proteomes" id="UP000000948">
    <property type="component" value="Chromosome"/>
</dbReference>
<dbReference type="PANTHER" id="PTHR30629:SF2">
    <property type="entry name" value="PROPHAGE INTEGRASE INTS-RELATED"/>
    <property type="match status" value="1"/>
</dbReference>
<gene>
    <name evidence="6" type="ordered locus">APA01_08270</name>
</gene>
<dbReference type="BioCyc" id="APAS634452:APA01_RS04180-MONOMER"/>
<protein>
    <submittedName>
        <fullName evidence="6">Phage integrase</fullName>
    </submittedName>
</protein>
<organism evidence="6 7">
    <name type="scientific">Acetobacter pasteurianus (strain NBRC 105184 / IFO 3283-01)</name>
    <dbReference type="NCBI Taxonomy" id="634452"/>
    <lineage>
        <taxon>Bacteria</taxon>
        <taxon>Pseudomonadati</taxon>
        <taxon>Pseudomonadota</taxon>
        <taxon>Alphaproteobacteria</taxon>
        <taxon>Acetobacterales</taxon>
        <taxon>Acetobacteraceae</taxon>
        <taxon>Acetobacter</taxon>
    </lineage>
</organism>
<dbReference type="Pfam" id="PF00589">
    <property type="entry name" value="Phage_integrase"/>
    <property type="match status" value="1"/>
</dbReference>
<dbReference type="GO" id="GO:0006310">
    <property type="term" value="P:DNA recombination"/>
    <property type="evidence" value="ECO:0007669"/>
    <property type="project" value="UniProtKB-KW"/>
</dbReference>
<evidence type="ECO:0000256" key="3">
    <source>
        <dbReference type="ARBA" id="ARBA00023125"/>
    </source>
</evidence>